<dbReference type="Gene3D" id="2.60.120.580">
    <property type="entry name" value="Acetamidase/Formamidase-like domains"/>
    <property type="match status" value="1"/>
</dbReference>
<dbReference type="STRING" id="1447883.A0A2B7WLE1"/>
<dbReference type="OrthoDB" id="9975579at2759"/>
<dbReference type="EMBL" id="PDNA01000324">
    <property type="protein sequence ID" value="PGG97327.1"/>
    <property type="molecule type" value="Genomic_DNA"/>
</dbReference>
<evidence type="ECO:0000313" key="2">
    <source>
        <dbReference type="Proteomes" id="UP000224634"/>
    </source>
</evidence>
<dbReference type="PANTHER" id="PTHR31891">
    <property type="entry name" value="FORMAMIDASE C869.04-RELATED"/>
    <property type="match status" value="1"/>
</dbReference>
<dbReference type="InterPro" id="IPR054833">
    <property type="entry name" value="FormamaseFmdA"/>
</dbReference>
<dbReference type="AlphaFoldDB" id="A0A2B7WLE1"/>
<reference evidence="1 2" key="1">
    <citation type="submission" date="2017-10" db="EMBL/GenBank/DDBJ databases">
        <title>Comparative genomics in systemic dimorphic fungi from Ajellomycetaceae.</title>
        <authorList>
            <person name="Munoz J.F."/>
            <person name="Mcewen J.G."/>
            <person name="Clay O.K."/>
            <person name="Cuomo C.A."/>
        </authorList>
    </citation>
    <scope>NUCLEOTIDE SEQUENCE [LARGE SCALE GENOMIC DNA]</scope>
    <source>
        <strain evidence="1 2">UAMH7299</strain>
    </source>
</reference>
<name>A0A2B7WLE1_POLH7</name>
<dbReference type="NCBIfam" id="NF045496">
    <property type="entry name" value="FormamaseFmdA"/>
    <property type="match status" value="1"/>
</dbReference>
<dbReference type="PANTHER" id="PTHR31891:SF1">
    <property type="entry name" value="FORMAMIDASE C869.04-RELATED"/>
    <property type="match status" value="1"/>
</dbReference>
<organism evidence="1 2">
    <name type="scientific">Polytolypa hystricis (strain UAMH7299)</name>
    <dbReference type="NCBI Taxonomy" id="1447883"/>
    <lineage>
        <taxon>Eukaryota</taxon>
        <taxon>Fungi</taxon>
        <taxon>Dikarya</taxon>
        <taxon>Ascomycota</taxon>
        <taxon>Pezizomycotina</taxon>
        <taxon>Eurotiomycetes</taxon>
        <taxon>Eurotiomycetidae</taxon>
        <taxon>Onygenales</taxon>
        <taxon>Onygenales incertae sedis</taxon>
        <taxon>Polytolypa</taxon>
    </lineage>
</organism>
<proteinExistence type="predicted"/>
<dbReference type="GO" id="GO:0016811">
    <property type="term" value="F:hydrolase activity, acting on carbon-nitrogen (but not peptide) bonds, in linear amides"/>
    <property type="evidence" value="ECO:0007669"/>
    <property type="project" value="InterPro"/>
</dbReference>
<sequence length="412" mass="45150">MGKQPIRTAMKVDLDKPANQQTGLHNRWHPDIPACDTITPGEPVNIECLDWTGGQIKNDDCANDMRDIDLTRVHYLTGPFHIETAEPGDVLVVEILDVQPFAERPWGFTGVFDRNNGGGFLDEFYPKAAKAIWDFEGIFCSSRHIPGVRFAGLIHPGILGCAPSAEVLAEWNRREGELIAAHAGKTVAKPPEPINVHAGSATGDLKAQVGREGARTIPGRPEHGGNCDIKNLSRGSKVYLPVHVPGAKFSVGDLHFSQGDGEISFCGAIEMAGVISLKFTVIKSGVAKMAMKSPIFHAGPVEPQFGPGRYLTFEGFSVDHEGKQHFLDATIAYRQTCLRVIEYLRRYGYDDYQIYLLLSCAPVQGHIAGIVDIPNACTTMGVPMDIFDFDIRPETEVVRKDRGKCAFTSDHK</sequence>
<protein>
    <recommendedName>
        <fullName evidence="3">Formamidase</fullName>
    </recommendedName>
</protein>
<comment type="caution">
    <text evidence="1">The sequence shown here is derived from an EMBL/GenBank/DDBJ whole genome shotgun (WGS) entry which is preliminary data.</text>
</comment>
<accession>A0A2B7WLE1</accession>
<dbReference type="Pfam" id="PF03069">
    <property type="entry name" value="FmdA_AmdA"/>
    <property type="match status" value="1"/>
</dbReference>
<evidence type="ECO:0008006" key="3">
    <source>
        <dbReference type="Google" id="ProtNLM"/>
    </source>
</evidence>
<dbReference type="SUPFAM" id="SSF141130">
    <property type="entry name" value="Acetamidase/Formamidase-like"/>
    <property type="match status" value="1"/>
</dbReference>
<dbReference type="Proteomes" id="UP000224634">
    <property type="component" value="Unassembled WGS sequence"/>
</dbReference>
<gene>
    <name evidence="1" type="ORF">AJ80_09715</name>
</gene>
<keyword evidence="2" id="KW-1185">Reference proteome</keyword>
<dbReference type="InterPro" id="IPR004304">
    <property type="entry name" value="FmdA_AmdA"/>
</dbReference>
<evidence type="ECO:0000313" key="1">
    <source>
        <dbReference type="EMBL" id="PGG97327.1"/>
    </source>
</evidence>